<feature type="signal peptide" evidence="2">
    <location>
        <begin position="1"/>
        <end position="21"/>
    </location>
</feature>
<accession>A0A1D2KXV2</accession>
<dbReference type="Gene3D" id="2.60.40.1240">
    <property type="match status" value="1"/>
</dbReference>
<sequence length="158" mass="17510">MKIKKITILLSSLVLSTTLLIGCSDTKTDNKKAEGNEKNNHIYKVDETADADGLNISFNKVQMLKAEDKKTDVVQFQFKLKNTTVEKKGFTAIELEVKNADNKTLEVYPGENYGKEISGGKSDSGTGYFTSKGKGPYTVKYTDAATNKVITWKLNIEK</sequence>
<evidence type="ECO:0000313" key="3">
    <source>
        <dbReference type="EMBL" id="ATF26547.1"/>
    </source>
</evidence>
<evidence type="ECO:0000256" key="2">
    <source>
        <dbReference type="SAM" id="SignalP"/>
    </source>
</evidence>
<gene>
    <name evidence="3" type="ORF">CNY62_09170</name>
</gene>
<dbReference type="InterPro" id="IPR029050">
    <property type="entry name" value="Immunoprotect_excell_Ig-like"/>
</dbReference>
<proteinExistence type="predicted"/>
<keyword evidence="1 2" id="KW-0732">Signal</keyword>
<dbReference type="OrthoDB" id="2360543at2"/>
<dbReference type="RefSeq" id="WP_069126536.1">
    <property type="nucleotide sequence ID" value="NZ_CP023483.1"/>
</dbReference>
<keyword evidence="4" id="KW-1185">Reference proteome</keyword>
<protein>
    <recommendedName>
        <fullName evidence="5">DUF4352 domain-containing protein</fullName>
    </recommendedName>
</protein>
<evidence type="ECO:0000256" key="1">
    <source>
        <dbReference type="ARBA" id="ARBA00022729"/>
    </source>
</evidence>
<name>A0A1D2KXV2_BROTH</name>
<dbReference type="KEGG" id="bths:CNY62_09170"/>
<organism evidence="3 4">
    <name type="scientific">Brochothrix thermosphacta</name>
    <name type="common">Microbacterium thermosphactum</name>
    <dbReference type="NCBI Taxonomy" id="2756"/>
    <lineage>
        <taxon>Bacteria</taxon>
        <taxon>Bacillati</taxon>
        <taxon>Bacillota</taxon>
        <taxon>Bacilli</taxon>
        <taxon>Bacillales</taxon>
        <taxon>Listeriaceae</taxon>
        <taxon>Brochothrix</taxon>
    </lineage>
</organism>
<dbReference type="Proteomes" id="UP000243591">
    <property type="component" value="Chromosome"/>
</dbReference>
<evidence type="ECO:0000313" key="4">
    <source>
        <dbReference type="Proteomes" id="UP000243591"/>
    </source>
</evidence>
<dbReference type="PROSITE" id="PS51257">
    <property type="entry name" value="PROKAR_LIPOPROTEIN"/>
    <property type="match status" value="1"/>
</dbReference>
<evidence type="ECO:0008006" key="5">
    <source>
        <dbReference type="Google" id="ProtNLM"/>
    </source>
</evidence>
<reference evidence="3 4" key="1">
    <citation type="submission" date="2017-09" db="EMBL/GenBank/DDBJ databases">
        <title>Complete Genome Sequences of Two Strains of the Meat Spoilage Bacterium Brochothrix thermosphacta Isolated from Ground Chicken.</title>
        <authorList>
            <person name="Paoli G.C."/>
            <person name="Wijey C."/>
            <person name="Chen C.-Y."/>
            <person name="Nguyen L."/>
            <person name="Yan X."/>
            <person name="Irwin P.L."/>
        </authorList>
    </citation>
    <scope>NUCLEOTIDE SEQUENCE [LARGE SCALE GENOMIC DNA]</scope>
    <source>
        <strain evidence="3 4">BI</strain>
    </source>
</reference>
<feature type="chain" id="PRO_5039054602" description="DUF4352 domain-containing protein" evidence="2">
    <location>
        <begin position="22"/>
        <end position="158"/>
    </location>
</feature>
<dbReference type="EMBL" id="CP023483">
    <property type="protein sequence ID" value="ATF26547.1"/>
    <property type="molecule type" value="Genomic_DNA"/>
</dbReference>
<dbReference type="AlphaFoldDB" id="A0A1D2KXV2"/>